<proteinExistence type="predicted"/>
<sequence>MYNLSTRSSAFVPLPVVLQYSGFVFLGQHSVCASVSCLAFARFLLATAYFWPLTCGFEFGLVRSFVFERAKAFLPGLTRLVGRLGVDAPGSAMLSCRAVESAAAFTSSHNSFTVGNLGSSKLKPSWVYHGAVKPENILFKNAAPNHLFQLSEFDVSQPQFQYPGRDTTAFMAPELVMSGN</sequence>
<name>A0ACC1MWB1_9HYPO</name>
<organism evidence="1 2">
    <name type="scientific">Zarea fungicola</name>
    <dbReference type="NCBI Taxonomy" id="93591"/>
    <lineage>
        <taxon>Eukaryota</taxon>
        <taxon>Fungi</taxon>
        <taxon>Dikarya</taxon>
        <taxon>Ascomycota</taxon>
        <taxon>Pezizomycotina</taxon>
        <taxon>Sordariomycetes</taxon>
        <taxon>Hypocreomycetidae</taxon>
        <taxon>Hypocreales</taxon>
        <taxon>Cordycipitaceae</taxon>
        <taxon>Zarea</taxon>
    </lineage>
</organism>
<accession>A0ACC1MWB1</accession>
<protein>
    <submittedName>
        <fullName evidence="1">Uncharacterized protein</fullName>
    </submittedName>
</protein>
<reference evidence="1" key="1">
    <citation type="submission" date="2022-08" db="EMBL/GenBank/DDBJ databases">
        <title>Genome Sequence of Lecanicillium fungicola.</title>
        <authorList>
            <person name="Buettner E."/>
        </authorList>
    </citation>
    <scope>NUCLEOTIDE SEQUENCE</scope>
    <source>
        <strain evidence="1">Babe33</strain>
    </source>
</reference>
<dbReference type="EMBL" id="JANJQO010001464">
    <property type="protein sequence ID" value="KAJ2970808.1"/>
    <property type="molecule type" value="Genomic_DNA"/>
</dbReference>
<keyword evidence="2" id="KW-1185">Reference proteome</keyword>
<evidence type="ECO:0000313" key="2">
    <source>
        <dbReference type="Proteomes" id="UP001143910"/>
    </source>
</evidence>
<dbReference type="Proteomes" id="UP001143910">
    <property type="component" value="Unassembled WGS sequence"/>
</dbReference>
<comment type="caution">
    <text evidence="1">The sequence shown here is derived from an EMBL/GenBank/DDBJ whole genome shotgun (WGS) entry which is preliminary data.</text>
</comment>
<gene>
    <name evidence="1" type="ORF">NQ176_g8007</name>
</gene>
<evidence type="ECO:0000313" key="1">
    <source>
        <dbReference type="EMBL" id="KAJ2970808.1"/>
    </source>
</evidence>